<protein>
    <submittedName>
        <fullName evidence="4">Uncharacterized protein LOC111116932</fullName>
    </submittedName>
</protein>
<gene>
    <name evidence="4" type="primary">LOC111116932</name>
</gene>
<evidence type="ECO:0000259" key="2">
    <source>
        <dbReference type="PROSITE" id="PS50119"/>
    </source>
</evidence>
<evidence type="ECO:0000256" key="1">
    <source>
        <dbReference type="PROSITE-ProRule" id="PRU00024"/>
    </source>
</evidence>
<organism evidence="3 4">
    <name type="scientific">Crassostrea virginica</name>
    <name type="common">Eastern oyster</name>
    <dbReference type="NCBI Taxonomy" id="6565"/>
    <lineage>
        <taxon>Eukaryota</taxon>
        <taxon>Metazoa</taxon>
        <taxon>Spiralia</taxon>
        <taxon>Lophotrochozoa</taxon>
        <taxon>Mollusca</taxon>
        <taxon>Bivalvia</taxon>
        <taxon>Autobranchia</taxon>
        <taxon>Pteriomorphia</taxon>
        <taxon>Ostreida</taxon>
        <taxon>Ostreoidea</taxon>
        <taxon>Ostreidae</taxon>
        <taxon>Crassostrea</taxon>
    </lineage>
</organism>
<dbReference type="PANTHER" id="PTHR25462:SF296">
    <property type="entry name" value="MEIOTIC P26, ISOFORM F"/>
    <property type="match status" value="1"/>
</dbReference>
<dbReference type="GeneID" id="111116932"/>
<keyword evidence="1" id="KW-0479">Metal-binding</keyword>
<dbReference type="GO" id="GO:0061630">
    <property type="term" value="F:ubiquitin protein ligase activity"/>
    <property type="evidence" value="ECO:0007669"/>
    <property type="project" value="TreeGrafter"/>
</dbReference>
<dbReference type="SUPFAM" id="SSF57845">
    <property type="entry name" value="B-box zinc-binding domain"/>
    <property type="match status" value="1"/>
</dbReference>
<dbReference type="OrthoDB" id="6064205at2759"/>
<dbReference type="RefSeq" id="XP_022311700.1">
    <property type="nucleotide sequence ID" value="XM_022455992.1"/>
</dbReference>
<keyword evidence="3" id="KW-1185">Reference proteome</keyword>
<dbReference type="PANTHER" id="PTHR25462">
    <property type="entry name" value="BONUS, ISOFORM C-RELATED"/>
    <property type="match status" value="1"/>
</dbReference>
<dbReference type="InterPro" id="IPR011042">
    <property type="entry name" value="6-blade_b-propeller_TolB-like"/>
</dbReference>
<feature type="domain" description="B box-type" evidence="2">
    <location>
        <begin position="19"/>
        <end position="56"/>
    </location>
</feature>
<evidence type="ECO:0000313" key="3">
    <source>
        <dbReference type="Proteomes" id="UP000694844"/>
    </source>
</evidence>
<dbReference type="PROSITE" id="PS50119">
    <property type="entry name" value="ZF_BBOX"/>
    <property type="match status" value="1"/>
</dbReference>
<dbReference type="Gene3D" id="2.120.10.30">
    <property type="entry name" value="TolB, C-terminal domain"/>
    <property type="match status" value="1"/>
</dbReference>
<dbReference type="Proteomes" id="UP000694844">
    <property type="component" value="Chromosome 10"/>
</dbReference>
<evidence type="ECO:0000313" key="4">
    <source>
        <dbReference type="RefSeq" id="XP_022311700.1"/>
    </source>
</evidence>
<proteinExistence type="predicted"/>
<dbReference type="GO" id="GO:0008270">
    <property type="term" value="F:zinc ion binding"/>
    <property type="evidence" value="ECO:0007669"/>
    <property type="project" value="UniProtKB-KW"/>
</dbReference>
<dbReference type="InterPro" id="IPR000315">
    <property type="entry name" value="Znf_B-box"/>
</dbReference>
<keyword evidence="1" id="KW-0863">Zinc-finger</keyword>
<reference evidence="4" key="1">
    <citation type="submission" date="2025-08" db="UniProtKB">
        <authorList>
            <consortium name="RefSeq"/>
        </authorList>
    </citation>
    <scope>IDENTIFICATION</scope>
    <source>
        <tissue evidence="4">Whole sample</tissue>
    </source>
</reference>
<dbReference type="Gene3D" id="3.30.160.60">
    <property type="entry name" value="Classic Zinc Finger"/>
    <property type="match status" value="1"/>
</dbReference>
<dbReference type="AlphaFoldDB" id="A0A8B8C7T6"/>
<dbReference type="KEGG" id="cvn:111116932"/>
<accession>A0A8B8C7T6</accession>
<keyword evidence="1" id="KW-0862">Zinc</keyword>
<name>A0A8B8C7T6_CRAVI</name>
<dbReference type="Pfam" id="PF00643">
    <property type="entry name" value="zf-B_box"/>
    <property type="match status" value="1"/>
</dbReference>
<sequence length="510" mass="58125">MHEIVPILERKIQLIFPECREHSGQRCEVSCKTCNQPVCVKCIGLDPHKGHDIEELTETHENKIRKIKSDTWEIRANIIPKFRIEDQKIEYTISTTKSKIDDLGKERKQLRRLWHQEVDNIFDKIDSLSQSLGEENLNDLQKYHNKIRNLISEMNKTVKQNEKLFNSKNILEVNEYQSKLNRYQNFPGNMDLKFPFLGSNIDKGKELSIEIGGYTATLKQMSQSSLSTGVSRLTTGIEELMEKVRVIATIPNTFIPLWDVACVGETEVWIHGTQKFILRIDIHGTVWEIVYTTCLDWPNGISVTRERELMYSDDNSGTVNIVRDRKSESLITTPSGWTPANLCCIRSGDILVHVYGKSGPQRKNKIIRYQGKNIKQEINNDGQGNPIFKDGYFLLFISENNNGDVCVSDANALTVVVVDKMGKVRFRYDGTPARREKSFAPRGIVTDALSQIIMTDINNDCLHILDQNGQFLRCVDDCRLESPHGLSVDSEGRLWVGSGDSGNINVITYL</sequence>
<dbReference type="InterPro" id="IPR047153">
    <property type="entry name" value="TRIM45/56/19-like"/>
</dbReference>
<dbReference type="SUPFAM" id="SSF101898">
    <property type="entry name" value="NHL repeat"/>
    <property type="match status" value="1"/>
</dbReference>